<evidence type="ECO:0000259" key="6">
    <source>
        <dbReference type="PROSITE" id="PS50119"/>
    </source>
</evidence>
<keyword evidence="2 4" id="KW-0863">Zinc-finger</keyword>
<dbReference type="SUPFAM" id="SSF57845">
    <property type="entry name" value="B-box zinc-binding domain"/>
    <property type="match status" value="1"/>
</dbReference>
<evidence type="ECO:0000256" key="3">
    <source>
        <dbReference type="ARBA" id="ARBA00022833"/>
    </source>
</evidence>
<gene>
    <name evidence="7" type="ORF">HOLleu_39980</name>
</gene>
<evidence type="ECO:0000256" key="1">
    <source>
        <dbReference type="ARBA" id="ARBA00022723"/>
    </source>
</evidence>
<dbReference type="InterPro" id="IPR000315">
    <property type="entry name" value="Znf_B-box"/>
</dbReference>
<evidence type="ECO:0000256" key="4">
    <source>
        <dbReference type="PROSITE-ProRule" id="PRU00024"/>
    </source>
</evidence>
<dbReference type="SMART" id="SM00184">
    <property type="entry name" value="RING"/>
    <property type="match status" value="1"/>
</dbReference>
<keyword evidence="3" id="KW-0862">Zinc</keyword>
<dbReference type="Proteomes" id="UP001152320">
    <property type="component" value="Chromosome 22"/>
</dbReference>
<comment type="caution">
    <text evidence="7">The sequence shown here is derived from an EMBL/GenBank/DDBJ whole genome shotgun (WGS) entry which is preliminary data.</text>
</comment>
<dbReference type="AlphaFoldDB" id="A0A9Q0YD05"/>
<dbReference type="InterPro" id="IPR013083">
    <property type="entry name" value="Znf_RING/FYVE/PHD"/>
</dbReference>
<dbReference type="Gene3D" id="3.30.160.60">
    <property type="entry name" value="Classic Zinc Finger"/>
    <property type="match status" value="1"/>
</dbReference>
<dbReference type="InterPro" id="IPR047153">
    <property type="entry name" value="TRIM45/56/19-like"/>
</dbReference>
<dbReference type="Pfam" id="PF00643">
    <property type="entry name" value="zf-B_box"/>
    <property type="match status" value="1"/>
</dbReference>
<dbReference type="PANTHER" id="PTHR25462:SF296">
    <property type="entry name" value="MEIOTIC P26, ISOFORM F"/>
    <property type="match status" value="1"/>
</dbReference>
<dbReference type="EMBL" id="JAIZAY010000022">
    <property type="protein sequence ID" value="KAJ8020398.1"/>
    <property type="molecule type" value="Genomic_DNA"/>
</dbReference>
<keyword evidence="8" id="KW-1185">Reference proteome</keyword>
<evidence type="ECO:0000313" key="8">
    <source>
        <dbReference type="Proteomes" id="UP001152320"/>
    </source>
</evidence>
<dbReference type="OrthoDB" id="6105938at2759"/>
<dbReference type="SUPFAM" id="SSF57850">
    <property type="entry name" value="RING/U-box"/>
    <property type="match status" value="1"/>
</dbReference>
<dbReference type="GO" id="GO:0008270">
    <property type="term" value="F:zinc ion binding"/>
    <property type="evidence" value="ECO:0007669"/>
    <property type="project" value="UniProtKB-KW"/>
</dbReference>
<dbReference type="PANTHER" id="PTHR25462">
    <property type="entry name" value="BONUS, ISOFORM C-RELATED"/>
    <property type="match status" value="1"/>
</dbReference>
<protein>
    <submittedName>
        <fullName evidence="7">Tripartite motif-containing protein 64</fullName>
    </submittedName>
</protein>
<dbReference type="Gene3D" id="3.30.40.10">
    <property type="entry name" value="Zinc/RING finger domain, C3HC4 (zinc finger)"/>
    <property type="match status" value="1"/>
</dbReference>
<feature type="domain" description="RING-type" evidence="5">
    <location>
        <begin position="18"/>
        <end position="58"/>
    </location>
</feature>
<dbReference type="PROSITE" id="PS50119">
    <property type="entry name" value="ZF_BBOX"/>
    <property type="match status" value="1"/>
</dbReference>
<dbReference type="Pfam" id="PF13445">
    <property type="entry name" value="zf-RING_UBOX"/>
    <property type="match status" value="1"/>
</dbReference>
<dbReference type="InterPro" id="IPR027370">
    <property type="entry name" value="Znf-RING_euk"/>
</dbReference>
<feature type="domain" description="B box-type" evidence="6">
    <location>
        <begin position="106"/>
        <end position="148"/>
    </location>
</feature>
<dbReference type="PROSITE" id="PS50089">
    <property type="entry name" value="ZF_RING_2"/>
    <property type="match status" value="1"/>
</dbReference>
<organism evidence="7 8">
    <name type="scientific">Holothuria leucospilota</name>
    <name type="common">Black long sea cucumber</name>
    <name type="synonym">Mertensiothuria leucospilota</name>
    <dbReference type="NCBI Taxonomy" id="206669"/>
    <lineage>
        <taxon>Eukaryota</taxon>
        <taxon>Metazoa</taxon>
        <taxon>Echinodermata</taxon>
        <taxon>Eleutherozoa</taxon>
        <taxon>Echinozoa</taxon>
        <taxon>Holothuroidea</taxon>
        <taxon>Aspidochirotacea</taxon>
        <taxon>Aspidochirotida</taxon>
        <taxon>Holothuriidae</taxon>
        <taxon>Holothuria</taxon>
    </lineage>
</organism>
<proteinExistence type="predicted"/>
<name>A0A9Q0YD05_HOLLE</name>
<evidence type="ECO:0000313" key="7">
    <source>
        <dbReference type="EMBL" id="KAJ8020398.1"/>
    </source>
</evidence>
<dbReference type="InterPro" id="IPR001841">
    <property type="entry name" value="Znf_RING"/>
</dbReference>
<reference evidence="7" key="1">
    <citation type="submission" date="2021-10" db="EMBL/GenBank/DDBJ databases">
        <title>Tropical sea cucumber genome reveals ecological adaptation and Cuvierian tubules defense mechanism.</title>
        <authorList>
            <person name="Chen T."/>
        </authorList>
    </citation>
    <scope>NUCLEOTIDE SEQUENCE</scope>
    <source>
        <strain evidence="7">Nanhai2018</strain>
        <tissue evidence="7">Muscle</tissue>
    </source>
</reference>
<evidence type="ECO:0000256" key="2">
    <source>
        <dbReference type="ARBA" id="ARBA00022771"/>
    </source>
</evidence>
<evidence type="ECO:0000259" key="5">
    <source>
        <dbReference type="PROSITE" id="PS50089"/>
    </source>
</evidence>
<sequence>MAAGDSPVLQISSDAITCSICFDTFTNPKTLTCGHSLCLDPCLKRLSRQNLMQCPLCRMDIELPQSRNVEDLPTNYVVKHLLETAKSEERKESCSTDDGVSWFISDSGNVCRDHEQNCDFFCKSCMAVVCAKCLLSTHKVGHHDIMAAAEFARQKIDSLLKTLSNIEKLDLGKFEDRRTSMKILQQLGKYYQKMQDFRKNLKGLIDKKDEIHELCGTLVDDLCSNNFERIQEVQGITRLEVSINKEYMRLCELYASIGEDVNRLKKIGIGAAVVVGFSLGIPFLPL</sequence>
<accession>A0A9Q0YD05</accession>
<keyword evidence="1" id="KW-0479">Metal-binding</keyword>